<dbReference type="KEGG" id="dni:HX89_08615"/>
<dbReference type="HOGENOM" id="CLU_130568_0_0_11"/>
<dbReference type="EMBL" id="CP008889">
    <property type="protein sequence ID" value="AIF40993.1"/>
    <property type="molecule type" value="Genomic_DNA"/>
</dbReference>
<dbReference type="Pfam" id="PF13840">
    <property type="entry name" value="ACT_7"/>
    <property type="match status" value="1"/>
</dbReference>
<protein>
    <submittedName>
        <fullName evidence="1">Uncharacterized protein</fullName>
    </submittedName>
</protein>
<reference evidence="1 2" key="1">
    <citation type="submission" date="2014-07" db="EMBL/GenBank/DDBJ databases">
        <title>Genome Sequencing of Dermacoccus nishinomiyaensis.</title>
        <authorList>
            <person name="Hong K.W."/>
            <person name="Chan K.G."/>
        </authorList>
    </citation>
    <scope>NUCLEOTIDE SEQUENCE [LARGE SCALE GENOMIC DNA]</scope>
    <source>
        <strain evidence="1 2">M25</strain>
    </source>
</reference>
<dbReference type="InterPro" id="IPR016540">
    <property type="entry name" value="UCP008459"/>
</dbReference>
<organism evidence="1 2">
    <name type="scientific">Dermacoccus nishinomiyaensis</name>
    <dbReference type="NCBI Taxonomy" id="1274"/>
    <lineage>
        <taxon>Bacteria</taxon>
        <taxon>Bacillati</taxon>
        <taxon>Actinomycetota</taxon>
        <taxon>Actinomycetes</taxon>
        <taxon>Micrococcales</taxon>
        <taxon>Dermacoccaceae</taxon>
        <taxon>Dermacoccus</taxon>
    </lineage>
</organism>
<dbReference type="eggNOG" id="COG3603">
    <property type="taxonomic scope" value="Bacteria"/>
</dbReference>
<proteinExistence type="predicted"/>
<evidence type="ECO:0000313" key="1">
    <source>
        <dbReference type="EMBL" id="AIF40993.1"/>
    </source>
</evidence>
<dbReference type="Proteomes" id="UP000027986">
    <property type="component" value="Chromosome"/>
</dbReference>
<dbReference type="SUPFAM" id="SSF55021">
    <property type="entry name" value="ACT-like"/>
    <property type="match status" value="2"/>
</dbReference>
<dbReference type="Gene3D" id="3.30.2130.10">
    <property type="entry name" value="VC0802-like"/>
    <property type="match status" value="1"/>
</dbReference>
<dbReference type="InterPro" id="IPR049447">
    <property type="entry name" value="A9CJY8-like_N"/>
</dbReference>
<name>A0A075JLS5_9MICO</name>
<dbReference type="GeneID" id="41841203"/>
<keyword evidence="2" id="KW-1185">Reference proteome</keyword>
<dbReference type="OrthoDB" id="5615858at2"/>
<gene>
    <name evidence="1" type="ORF">HX89_08615</name>
</gene>
<dbReference type="Pfam" id="PF21631">
    <property type="entry name" value="A9CJY8-like_N"/>
    <property type="match status" value="1"/>
</dbReference>
<sequence>MVAFGARFTLIAHPEELSYVRLGAQEVVPEWALTDAPLVSVSATASETSVLCLTSAIPRDAVVRQQGPFHVFEVEGPLDFALTGLLSAIVAPLGEADVTVFTVSTFDTDWIMVPTYESARARELWARGGHIIKEKP</sequence>
<dbReference type="PIRSF" id="PIRSF008459">
    <property type="entry name" value="UCP008459"/>
    <property type="match status" value="1"/>
</dbReference>
<dbReference type="InterPro" id="IPR045865">
    <property type="entry name" value="ACT-like_dom_sf"/>
</dbReference>
<dbReference type="STRING" id="1274.HX89_08615"/>
<dbReference type="RefSeq" id="WP_006944305.1">
    <property type="nucleotide sequence ID" value="NZ_CAKZHM010000020.1"/>
</dbReference>
<accession>A0A075JLS5</accession>
<evidence type="ECO:0000313" key="2">
    <source>
        <dbReference type="Proteomes" id="UP000027986"/>
    </source>
</evidence>
<dbReference type="AlphaFoldDB" id="A0A075JLS5"/>
<dbReference type="InterPro" id="IPR027795">
    <property type="entry name" value="CASTOR_ACT_dom"/>
</dbReference>